<dbReference type="RefSeq" id="WP_092035806.1">
    <property type="nucleotide sequence ID" value="NZ_FOOK01000003.1"/>
</dbReference>
<protein>
    <submittedName>
        <fullName evidence="2">Uncharacterized protein</fullName>
    </submittedName>
</protein>
<gene>
    <name evidence="2" type="ORF">SAMN04488025_103173</name>
</gene>
<dbReference type="STRING" id="201973.SAMN04488025_103173"/>
<organism evidence="2 3">
    <name type="scientific">Planifilum fulgidum</name>
    <dbReference type="NCBI Taxonomy" id="201973"/>
    <lineage>
        <taxon>Bacteria</taxon>
        <taxon>Bacillati</taxon>
        <taxon>Bacillota</taxon>
        <taxon>Bacilli</taxon>
        <taxon>Bacillales</taxon>
        <taxon>Thermoactinomycetaceae</taxon>
        <taxon>Planifilum</taxon>
    </lineage>
</organism>
<feature type="transmembrane region" description="Helical" evidence="1">
    <location>
        <begin position="432"/>
        <end position="451"/>
    </location>
</feature>
<reference evidence="2 3" key="1">
    <citation type="submission" date="2016-10" db="EMBL/GenBank/DDBJ databases">
        <authorList>
            <person name="de Groot N.N."/>
        </authorList>
    </citation>
    <scope>NUCLEOTIDE SEQUENCE [LARGE SCALE GENOMIC DNA]</scope>
    <source>
        <strain evidence="2 3">DSM 44945</strain>
    </source>
</reference>
<dbReference type="OrthoDB" id="2960907at2"/>
<proteinExistence type="predicted"/>
<dbReference type="EMBL" id="FOOK01000003">
    <property type="protein sequence ID" value="SFF72222.1"/>
    <property type="molecule type" value="Genomic_DNA"/>
</dbReference>
<keyword evidence="1" id="KW-1133">Transmembrane helix</keyword>
<dbReference type="AlphaFoldDB" id="A0A1I2KYS9"/>
<keyword evidence="1" id="KW-0812">Transmembrane</keyword>
<feature type="transmembrane region" description="Helical" evidence="1">
    <location>
        <begin position="248"/>
        <end position="265"/>
    </location>
</feature>
<evidence type="ECO:0000313" key="3">
    <source>
        <dbReference type="Proteomes" id="UP000198661"/>
    </source>
</evidence>
<name>A0A1I2KYS9_9BACL</name>
<feature type="transmembrane region" description="Helical" evidence="1">
    <location>
        <begin position="6"/>
        <end position="23"/>
    </location>
</feature>
<feature type="transmembrane region" description="Helical" evidence="1">
    <location>
        <begin position="271"/>
        <end position="292"/>
    </location>
</feature>
<feature type="transmembrane region" description="Helical" evidence="1">
    <location>
        <begin position="30"/>
        <end position="47"/>
    </location>
</feature>
<feature type="transmembrane region" description="Helical" evidence="1">
    <location>
        <begin position="53"/>
        <end position="71"/>
    </location>
</feature>
<sequence length="452" mass="50156">MGKRSSHARLFFYSLLVVLYFITIFLPSKAVMTAFGLVGLLCILLSFPGADRLYQMVGFLFLASGIGIAWVEGISPKNVSDHFVSPVMLLALLFVLSFFQSLMKVGSFDQALSRLLSARAGHLGKLYIRGTFASYLLTVFLFFAAIPIAHDLLKRNLAGISPSLQKKFLSRAILRGFALGTVWSPLEVLIALVAEMTRVDYTAMLPWLLLFSLGLLAADGTMGYRRHSAEWSGCDRLPPGDDRGRRRLFLLPVVLAFFLAFVWLVQSLLHVRFFTAVTLAMVPYAAVWAAMLGRLKRYVRHSFSNWKRQTPQLQNMVLLFLSVGFFNGMIQQSAAIDGLQTLLHRVEETPLLLFLTIQLFMLGMTFLGISTLVTLSFVGVFIQPLLENMNPLSLALVLVTSSVAPDVAGPYNSTVILMSERTGLNPYRISRWNLGFSLAFGGAGVGLAYWLL</sequence>
<feature type="transmembrane region" description="Helical" evidence="1">
    <location>
        <begin position="313"/>
        <end position="331"/>
    </location>
</feature>
<keyword evidence="3" id="KW-1185">Reference proteome</keyword>
<feature type="transmembrane region" description="Helical" evidence="1">
    <location>
        <begin position="173"/>
        <end position="193"/>
    </location>
</feature>
<feature type="transmembrane region" description="Helical" evidence="1">
    <location>
        <begin position="132"/>
        <end position="153"/>
    </location>
</feature>
<dbReference type="Proteomes" id="UP000198661">
    <property type="component" value="Unassembled WGS sequence"/>
</dbReference>
<evidence type="ECO:0000256" key="1">
    <source>
        <dbReference type="SAM" id="Phobius"/>
    </source>
</evidence>
<keyword evidence="1" id="KW-0472">Membrane</keyword>
<evidence type="ECO:0000313" key="2">
    <source>
        <dbReference type="EMBL" id="SFF72222.1"/>
    </source>
</evidence>
<feature type="transmembrane region" description="Helical" evidence="1">
    <location>
        <begin position="83"/>
        <end position="103"/>
    </location>
</feature>
<feature type="transmembrane region" description="Helical" evidence="1">
    <location>
        <begin position="351"/>
        <end position="382"/>
    </location>
</feature>
<accession>A0A1I2KYS9</accession>